<dbReference type="SUPFAM" id="SSF48179">
    <property type="entry name" value="6-phosphogluconate dehydrogenase C-terminal domain-like"/>
    <property type="match status" value="1"/>
</dbReference>
<evidence type="ECO:0000256" key="12">
    <source>
        <dbReference type="ARBA" id="ARBA00080511"/>
    </source>
</evidence>
<keyword evidence="3 13" id="KW-0521">NADP</keyword>
<feature type="binding site" evidence="13">
    <location>
        <position position="137"/>
    </location>
    <ligand>
        <name>sn-glycerol 3-phosphate</name>
        <dbReference type="ChEBI" id="CHEBI:57597"/>
    </ligand>
</feature>
<dbReference type="SUPFAM" id="SSF51735">
    <property type="entry name" value="NAD(P)-binding Rossmann-fold domains"/>
    <property type="match status" value="1"/>
</dbReference>
<keyword evidence="13" id="KW-0547">Nucleotide-binding</keyword>
<feature type="binding site" evidence="13">
    <location>
        <position position="278"/>
    </location>
    <ligand>
        <name>NADPH</name>
        <dbReference type="ChEBI" id="CHEBI:57783"/>
    </ligand>
</feature>
<evidence type="ECO:0000256" key="14">
    <source>
        <dbReference type="PIRSR" id="PIRSR000114-1"/>
    </source>
</evidence>
<dbReference type="InterPro" id="IPR036291">
    <property type="entry name" value="NAD(P)-bd_dom_sf"/>
</dbReference>
<comment type="catalytic activity">
    <reaction evidence="13">
        <text>sn-glycerol 3-phosphate + NAD(+) = dihydroxyacetone phosphate + NADH + H(+)</text>
        <dbReference type="Rhea" id="RHEA:11092"/>
        <dbReference type="ChEBI" id="CHEBI:15378"/>
        <dbReference type="ChEBI" id="CHEBI:57540"/>
        <dbReference type="ChEBI" id="CHEBI:57597"/>
        <dbReference type="ChEBI" id="CHEBI:57642"/>
        <dbReference type="ChEBI" id="CHEBI:57945"/>
        <dbReference type="EC" id="1.1.1.94"/>
    </reaction>
</comment>
<feature type="domain" description="Glycerol-3-phosphate dehydrogenase NAD-dependent N-terminal" evidence="18">
    <location>
        <begin position="4"/>
        <end position="158"/>
    </location>
</feature>
<gene>
    <name evidence="13" type="primary">gpsA</name>
    <name evidence="20" type="ORF">HZF24_08040</name>
</gene>
<dbReference type="RefSeq" id="WP_179237783.1">
    <property type="nucleotide sequence ID" value="NZ_JACBNQ010000007.1"/>
</dbReference>
<feature type="binding site" evidence="13">
    <location>
        <position position="254"/>
    </location>
    <ligand>
        <name>sn-glycerol 3-phosphate</name>
        <dbReference type="ChEBI" id="CHEBI:57597"/>
    </ligand>
</feature>
<dbReference type="InterPro" id="IPR011128">
    <property type="entry name" value="G3P_DH_NAD-dep_N"/>
</dbReference>
<protein>
    <recommendedName>
        <fullName evidence="11 13">Glycerol-3-phosphate dehydrogenase [NAD(P)+]</fullName>
        <ecNumber evidence="10 13">1.1.1.94</ecNumber>
    </recommendedName>
    <alternativeName>
        <fullName evidence="13">NAD(P)(+)-dependent glycerol-3-phosphate dehydrogenase</fullName>
    </alternativeName>
    <alternativeName>
        <fullName evidence="12 13">NAD(P)H-dependent dihydroxyacetone-phosphate reductase</fullName>
    </alternativeName>
</protein>
<dbReference type="FunFam" id="1.10.1040.10:FF:000001">
    <property type="entry name" value="Glycerol-3-phosphate dehydrogenase [NAD(P)+]"/>
    <property type="match status" value="1"/>
</dbReference>
<keyword evidence="13" id="KW-0963">Cytoplasm</keyword>
<keyword evidence="7 13" id="KW-0594">Phospholipid biosynthesis</keyword>
<dbReference type="AlphaFoldDB" id="A0A974GW98"/>
<evidence type="ECO:0000256" key="8">
    <source>
        <dbReference type="ARBA" id="ARBA00023264"/>
    </source>
</evidence>
<comment type="pathway">
    <text evidence="13">Membrane lipid metabolism; glycerophospholipid metabolism.</text>
</comment>
<dbReference type="InterPro" id="IPR013328">
    <property type="entry name" value="6PGD_dom2"/>
</dbReference>
<feature type="binding site" evidence="15">
    <location>
        <begin position="254"/>
        <end position="255"/>
    </location>
    <ligand>
        <name>substrate</name>
    </ligand>
</feature>
<feature type="binding site" evidence="13">
    <location>
        <position position="33"/>
    </location>
    <ligand>
        <name>NADPH</name>
        <dbReference type="ChEBI" id="CHEBI:57783"/>
    </ligand>
</feature>
<comment type="function">
    <text evidence="13">Catalyzes the reduction of the glycolytic intermediate dihydroxyacetone phosphate (DHAP) to sn-glycerol 3-phosphate (G3P), the key precursor for phospholipid synthesis.</text>
</comment>
<feature type="binding site" evidence="13">
    <location>
        <position position="107"/>
    </location>
    <ligand>
        <name>sn-glycerol 3-phosphate</name>
        <dbReference type="ChEBI" id="CHEBI:57597"/>
    </ligand>
</feature>
<feature type="binding site" evidence="13">
    <location>
        <position position="12"/>
    </location>
    <ligand>
        <name>NADPH</name>
        <dbReference type="ChEBI" id="CHEBI:57783"/>
    </ligand>
</feature>
<keyword evidence="21" id="KW-1185">Reference proteome</keyword>
<evidence type="ECO:0000256" key="10">
    <source>
        <dbReference type="ARBA" id="ARBA00066687"/>
    </source>
</evidence>
<evidence type="ECO:0000256" key="5">
    <source>
        <dbReference type="ARBA" id="ARBA00023027"/>
    </source>
</evidence>
<dbReference type="Proteomes" id="UP000611629">
    <property type="component" value="Unassembled WGS sequence"/>
</dbReference>
<feature type="binding site" evidence="15">
    <location>
        <position position="107"/>
    </location>
    <ligand>
        <name>substrate</name>
    </ligand>
</feature>
<keyword evidence="2 13" id="KW-0444">Lipid biosynthesis</keyword>
<feature type="binding site" evidence="13">
    <location>
        <position position="50"/>
    </location>
    <ligand>
        <name>NADPH</name>
        <dbReference type="ChEBI" id="CHEBI:57783"/>
    </ligand>
</feature>
<name>A0A974GW98_SEDHY</name>
<dbReference type="NCBIfam" id="NF000940">
    <property type="entry name" value="PRK00094.1-2"/>
    <property type="match status" value="1"/>
</dbReference>
<dbReference type="GO" id="GO:0005829">
    <property type="term" value="C:cytosol"/>
    <property type="evidence" value="ECO:0007669"/>
    <property type="project" value="TreeGrafter"/>
</dbReference>
<dbReference type="InterPro" id="IPR006168">
    <property type="entry name" value="G3P_DH_NAD-dep"/>
</dbReference>
<comment type="caution">
    <text evidence="13">Lacks conserved residue(s) required for the propagation of feature annotation.</text>
</comment>
<dbReference type="GO" id="GO:0046168">
    <property type="term" value="P:glycerol-3-phosphate catabolic process"/>
    <property type="evidence" value="ECO:0007669"/>
    <property type="project" value="InterPro"/>
</dbReference>
<dbReference type="PIRSF" id="PIRSF000114">
    <property type="entry name" value="Glycerol-3-P_dh"/>
    <property type="match status" value="1"/>
</dbReference>
<keyword evidence="5 13" id="KW-0520">NAD</keyword>
<dbReference type="PANTHER" id="PTHR11728:SF1">
    <property type="entry name" value="GLYCEROL-3-PHOSPHATE DEHYDROGENASE [NAD(+)] 2, CHLOROPLASTIC"/>
    <property type="match status" value="1"/>
</dbReference>
<dbReference type="NCBIfam" id="NF000941">
    <property type="entry name" value="PRK00094.1-3"/>
    <property type="match status" value="1"/>
</dbReference>
<feature type="binding site" evidence="13">
    <location>
        <position position="139"/>
    </location>
    <ligand>
        <name>NADPH</name>
        <dbReference type="ChEBI" id="CHEBI:57783"/>
    </ligand>
</feature>
<feature type="binding site" evidence="13">
    <location>
        <position position="280"/>
    </location>
    <ligand>
        <name>NADPH</name>
        <dbReference type="ChEBI" id="CHEBI:57783"/>
    </ligand>
</feature>
<feature type="binding site" evidence="13">
    <location>
        <position position="190"/>
    </location>
    <ligand>
        <name>sn-glycerol 3-phosphate</name>
        <dbReference type="ChEBI" id="CHEBI:57597"/>
    </ligand>
</feature>
<feature type="binding site" evidence="13">
    <location>
        <position position="243"/>
    </location>
    <ligand>
        <name>sn-glycerol 3-phosphate</name>
        <dbReference type="ChEBI" id="CHEBI:57597"/>
    </ligand>
</feature>
<comment type="subcellular location">
    <subcellularLocation>
        <location evidence="13">Cytoplasm</location>
    </subcellularLocation>
</comment>
<dbReference type="FunFam" id="3.40.50.720:FF:000019">
    <property type="entry name" value="Glycerol-3-phosphate dehydrogenase [NAD(P)+]"/>
    <property type="match status" value="1"/>
</dbReference>
<dbReference type="Pfam" id="PF01210">
    <property type="entry name" value="NAD_Gly3P_dh_N"/>
    <property type="match status" value="1"/>
</dbReference>
<evidence type="ECO:0000256" key="7">
    <source>
        <dbReference type="ARBA" id="ARBA00023209"/>
    </source>
</evidence>
<evidence type="ECO:0000313" key="20">
    <source>
        <dbReference type="EMBL" id="NYB74091.1"/>
    </source>
</evidence>
<feature type="active site" description="Proton acceptor" evidence="13 14">
    <location>
        <position position="190"/>
    </location>
</feature>
<evidence type="ECO:0000256" key="1">
    <source>
        <dbReference type="ARBA" id="ARBA00011009"/>
    </source>
</evidence>
<sequence length="333" mass="36228">MNRKITLLGGGSWGTALAKLLSENGHQVTVWLRDENQCIELNRERVNKKYLPKIQIPDNIIFTSNINGAVKDAEMLLIVTPTQKIRSVLKQIDTEHKKDKIIINASKGIEIGTLCLVSDIVKEETTDCTFAVLSGPSHAEEVGLSLPTAITVACDDKKISEKIQDTFMSSYFRVYTNEDVIGAELGGALKNIIALGAGISDGIGYGDNAKAALINRGIVEIARLGIAMGADVHTFYGLTGIGDLIVTCTSKHSRNYNAGNLIGQGLKKDEAIKKIGMVVEGIPTTYAAYELSKKLDVDMPIVGAMYDVLENDADVKETVNKLMLRDKKDEKML</sequence>
<evidence type="ECO:0000256" key="13">
    <source>
        <dbReference type="HAMAP-Rule" id="MF_00394"/>
    </source>
</evidence>
<dbReference type="GO" id="GO:0005975">
    <property type="term" value="P:carbohydrate metabolic process"/>
    <property type="evidence" value="ECO:0007669"/>
    <property type="project" value="InterPro"/>
</dbReference>
<dbReference type="PANTHER" id="PTHR11728">
    <property type="entry name" value="GLYCEROL-3-PHOSPHATE DEHYDROGENASE"/>
    <property type="match status" value="1"/>
</dbReference>
<evidence type="ECO:0000256" key="11">
    <source>
        <dbReference type="ARBA" id="ARBA00069372"/>
    </source>
</evidence>
<dbReference type="EC" id="1.1.1.94" evidence="10 13"/>
<evidence type="ECO:0000256" key="17">
    <source>
        <dbReference type="RuleBase" id="RU000437"/>
    </source>
</evidence>
<feature type="binding site" evidence="13">
    <location>
        <position position="135"/>
    </location>
    <ligand>
        <name>sn-glycerol 3-phosphate</name>
        <dbReference type="ChEBI" id="CHEBI:57597"/>
    </ligand>
</feature>
<dbReference type="Gene3D" id="3.40.50.720">
    <property type="entry name" value="NAD(P)-binding Rossmann-like Domain"/>
    <property type="match status" value="1"/>
</dbReference>
<accession>A0A974GW98</accession>
<evidence type="ECO:0000256" key="4">
    <source>
        <dbReference type="ARBA" id="ARBA00023002"/>
    </source>
</evidence>
<evidence type="ECO:0000313" key="21">
    <source>
        <dbReference type="Proteomes" id="UP000611629"/>
    </source>
</evidence>
<dbReference type="PRINTS" id="PR00077">
    <property type="entry name" value="GPDHDRGNASE"/>
</dbReference>
<feature type="binding site" evidence="13">
    <location>
        <position position="254"/>
    </location>
    <ligand>
        <name>NADPH</name>
        <dbReference type="ChEBI" id="CHEBI:57783"/>
    </ligand>
</feature>
<feature type="binding site" evidence="13">
    <location>
        <position position="253"/>
    </location>
    <ligand>
        <name>sn-glycerol 3-phosphate</name>
        <dbReference type="ChEBI" id="CHEBI:57597"/>
    </ligand>
</feature>
<feature type="binding site" evidence="16">
    <location>
        <begin position="9"/>
        <end position="14"/>
    </location>
    <ligand>
        <name>NAD(+)</name>
        <dbReference type="ChEBI" id="CHEBI:57540"/>
    </ligand>
</feature>
<dbReference type="GO" id="GO:0046167">
    <property type="term" value="P:glycerol-3-phosphate biosynthetic process"/>
    <property type="evidence" value="ECO:0007669"/>
    <property type="project" value="UniProtKB-UniRule"/>
</dbReference>
<keyword evidence="6 13" id="KW-0443">Lipid metabolism</keyword>
<dbReference type="GO" id="GO:0008654">
    <property type="term" value="P:phospholipid biosynthetic process"/>
    <property type="evidence" value="ECO:0007669"/>
    <property type="project" value="UniProtKB-KW"/>
</dbReference>
<dbReference type="EMBL" id="JACBNQ010000007">
    <property type="protein sequence ID" value="NYB74091.1"/>
    <property type="molecule type" value="Genomic_DNA"/>
</dbReference>
<evidence type="ECO:0000256" key="2">
    <source>
        <dbReference type="ARBA" id="ARBA00022516"/>
    </source>
</evidence>
<feature type="domain" description="Glycerol-3-phosphate dehydrogenase NAD-dependent C-terminal" evidence="19">
    <location>
        <begin position="179"/>
        <end position="319"/>
    </location>
</feature>
<dbReference type="InterPro" id="IPR008927">
    <property type="entry name" value="6-PGluconate_DH-like_C_sf"/>
</dbReference>
<dbReference type="HAMAP" id="MF_00394">
    <property type="entry name" value="NAD_Glyc3P_dehydrog"/>
    <property type="match status" value="1"/>
</dbReference>
<proteinExistence type="inferred from homology"/>
<feature type="binding site" evidence="16">
    <location>
        <position position="139"/>
    </location>
    <ligand>
        <name>NAD(+)</name>
        <dbReference type="ChEBI" id="CHEBI:57540"/>
    </ligand>
</feature>
<dbReference type="Gene3D" id="1.10.1040.10">
    <property type="entry name" value="N-(1-d-carboxylethyl)-l-norvaline Dehydrogenase, domain 2"/>
    <property type="match status" value="1"/>
</dbReference>
<keyword evidence="4 13" id="KW-0560">Oxidoreductase</keyword>
<dbReference type="InterPro" id="IPR006109">
    <property type="entry name" value="G3P_DH_NAD-dep_C"/>
</dbReference>
<feature type="binding site" evidence="16">
    <location>
        <position position="254"/>
    </location>
    <ligand>
        <name>NAD(+)</name>
        <dbReference type="ChEBI" id="CHEBI:57540"/>
    </ligand>
</feature>
<reference evidence="20" key="1">
    <citation type="submission" date="2020-07" db="EMBL/GenBank/DDBJ databases">
        <title>Genomic analysis of a strain of Sedimentibacter Hydroxybenzoicus DSM7310.</title>
        <authorList>
            <person name="Ma S."/>
        </authorList>
    </citation>
    <scope>NUCLEOTIDE SEQUENCE</scope>
    <source>
        <strain evidence="20">DSM 7310</strain>
    </source>
</reference>
<evidence type="ECO:0000256" key="6">
    <source>
        <dbReference type="ARBA" id="ARBA00023098"/>
    </source>
</evidence>
<comment type="similarity">
    <text evidence="1 13 17">Belongs to the NAD-dependent glycerol-3-phosphate dehydrogenase family.</text>
</comment>
<dbReference type="GO" id="GO:0047952">
    <property type="term" value="F:glycerol-3-phosphate dehydrogenase [NAD(P)+] activity"/>
    <property type="evidence" value="ECO:0007669"/>
    <property type="project" value="UniProtKB-UniRule"/>
</dbReference>
<evidence type="ECO:0000256" key="15">
    <source>
        <dbReference type="PIRSR" id="PIRSR000114-2"/>
    </source>
</evidence>
<dbReference type="GO" id="GO:0051287">
    <property type="term" value="F:NAD binding"/>
    <property type="evidence" value="ECO:0007669"/>
    <property type="project" value="InterPro"/>
</dbReference>
<dbReference type="NCBIfam" id="NF000942">
    <property type="entry name" value="PRK00094.1-4"/>
    <property type="match status" value="1"/>
</dbReference>
<evidence type="ECO:0000256" key="3">
    <source>
        <dbReference type="ARBA" id="ARBA00022857"/>
    </source>
</evidence>
<dbReference type="GO" id="GO:0006650">
    <property type="term" value="P:glycerophospholipid metabolic process"/>
    <property type="evidence" value="ECO:0007669"/>
    <property type="project" value="UniProtKB-UniRule"/>
</dbReference>
<dbReference type="Pfam" id="PF07479">
    <property type="entry name" value="NAD_Gly3P_dh_C"/>
    <property type="match status" value="1"/>
</dbReference>
<comment type="catalytic activity">
    <reaction evidence="9">
        <text>sn-glycerol 3-phosphate + NADP(+) = dihydroxyacetone phosphate + NADPH + H(+)</text>
        <dbReference type="Rhea" id="RHEA:11096"/>
        <dbReference type="ChEBI" id="CHEBI:15378"/>
        <dbReference type="ChEBI" id="CHEBI:57597"/>
        <dbReference type="ChEBI" id="CHEBI:57642"/>
        <dbReference type="ChEBI" id="CHEBI:57783"/>
        <dbReference type="ChEBI" id="CHEBI:58349"/>
        <dbReference type="EC" id="1.1.1.94"/>
    </reaction>
    <physiologicalReaction direction="right-to-left" evidence="9">
        <dbReference type="Rhea" id="RHEA:11098"/>
    </physiologicalReaction>
</comment>
<keyword evidence="8 13" id="KW-1208">Phospholipid metabolism</keyword>
<evidence type="ECO:0000259" key="19">
    <source>
        <dbReference type="Pfam" id="PF07479"/>
    </source>
</evidence>
<evidence type="ECO:0000259" key="18">
    <source>
        <dbReference type="Pfam" id="PF01210"/>
    </source>
</evidence>
<dbReference type="PROSITE" id="PS00957">
    <property type="entry name" value="NAD_G3PDH"/>
    <property type="match status" value="1"/>
</dbReference>
<evidence type="ECO:0000256" key="9">
    <source>
        <dbReference type="ARBA" id="ARBA00052716"/>
    </source>
</evidence>
<comment type="caution">
    <text evidence="20">The sequence shown here is derived from an EMBL/GenBank/DDBJ whole genome shotgun (WGS) entry which is preliminary data.</text>
</comment>
<feature type="binding site" evidence="13">
    <location>
        <position position="13"/>
    </location>
    <ligand>
        <name>NADPH</name>
        <dbReference type="ChEBI" id="CHEBI:57783"/>
    </ligand>
</feature>
<evidence type="ECO:0000256" key="16">
    <source>
        <dbReference type="PIRSR" id="PIRSR000114-3"/>
    </source>
</evidence>
<feature type="binding site" evidence="13">
    <location>
        <position position="107"/>
    </location>
    <ligand>
        <name>NADPH</name>
        <dbReference type="ChEBI" id="CHEBI:57783"/>
    </ligand>
</feature>
<organism evidence="20 21">
    <name type="scientific">Sedimentibacter hydroxybenzoicus DSM 7310</name>
    <dbReference type="NCBI Taxonomy" id="1123245"/>
    <lineage>
        <taxon>Bacteria</taxon>
        <taxon>Bacillati</taxon>
        <taxon>Bacillota</taxon>
        <taxon>Tissierellia</taxon>
        <taxon>Sedimentibacter</taxon>
    </lineage>
</organism>
<feature type="binding site" evidence="13">
    <location>
        <position position="255"/>
    </location>
    <ligand>
        <name>sn-glycerol 3-phosphate</name>
        <dbReference type="ChEBI" id="CHEBI:57597"/>
    </ligand>
</feature>